<evidence type="ECO:0000259" key="12">
    <source>
        <dbReference type="Pfam" id="PF03416"/>
    </source>
</evidence>
<dbReference type="EC" id="3.4.22.-" evidence="11"/>
<evidence type="ECO:0000256" key="5">
    <source>
        <dbReference type="ARBA" id="ARBA00022670"/>
    </source>
</evidence>
<gene>
    <name evidence="13" type="ORF">ENUP19_0365G0020</name>
</gene>
<protein>
    <recommendedName>
        <fullName evidence="11">Cysteine protease</fullName>
        <ecNumber evidence="11">3.4.22.-</ecNumber>
    </recommendedName>
</protein>
<evidence type="ECO:0000256" key="4">
    <source>
        <dbReference type="ARBA" id="ARBA00022490"/>
    </source>
</evidence>
<proteinExistence type="inferred from homology"/>
<evidence type="ECO:0000256" key="8">
    <source>
        <dbReference type="ARBA" id="ARBA00022927"/>
    </source>
</evidence>
<dbReference type="InterPro" id="IPR005078">
    <property type="entry name" value="Peptidase_C54"/>
</dbReference>
<keyword evidence="5 11" id="KW-0645">Protease</keyword>
<comment type="subcellular location">
    <subcellularLocation>
        <location evidence="1 11">Cytoplasm</location>
    </subcellularLocation>
</comment>
<evidence type="ECO:0000256" key="9">
    <source>
        <dbReference type="ARBA" id="ARBA00023006"/>
    </source>
</evidence>
<feature type="domain" description="Peptidase C54 catalytic" evidence="12">
    <location>
        <begin position="61"/>
        <end position="293"/>
    </location>
</feature>
<dbReference type="InterPro" id="IPR038765">
    <property type="entry name" value="Papain-like_cys_pep_sf"/>
</dbReference>
<keyword evidence="7" id="KW-0788">Thiol protease</keyword>
<keyword evidence="4 11" id="KW-0963">Cytoplasm</keyword>
<dbReference type="PANTHER" id="PTHR22624:SF49">
    <property type="entry name" value="CYSTEINE PROTEASE"/>
    <property type="match status" value="1"/>
</dbReference>
<dbReference type="Pfam" id="PF03416">
    <property type="entry name" value="Peptidase_C54"/>
    <property type="match status" value="1"/>
</dbReference>
<dbReference type="Proteomes" id="UP001628156">
    <property type="component" value="Unassembled WGS sequence"/>
</dbReference>
<keyword evidence="6 11" id="KW-0378">Hydrolase</keyword>
<sequence>MLPPQQKKKKSFTSFVNACSYNLSSHLYNSVVKSQFKPFPFNLKYILQGVTYTEQPISNNNVAKHLSTMFRITYRNGFTYHLPHCSLTTDAGWGCTLRSIQMLFLNSLIRLQEPNPGFGEDAAEKVQRNFIIHSMEERREYVQLIEDTPKQEAVLSLYKMFNLKIVRQNNQKGTNYLSPSTCAIALSQLVEMWDQRPCHVIYSNTFPKEIQPNTLLMISAPLNEKTISCLDNTFVGGVVCGVDTKAIYVCGRTGNMLLLLDPHFVQKAHEDGDFDIVDYSVKPSDLRMVRLTELVFGNCIWGILVREDNIEMLKNWCKTSLGVTNEEEIREMVSVGNEEGFEVLDF</sequence>
<keyword evidence="14" id="KW-1185">Reference proteome</keyword>
<dbReference type="EMBL" id="BAAFRS010000365">
    <property type="protein sequence ID" value="GAB1227958.1"/>
    <property type="molecule type" value="Genomic_DNA"/>
</dbReference>
<comment type="similarity">
    <text evidence="2 11">Belongs to the peptidase C54 family.</text>
</comment>
<keyword evidence="8 11" id="KW-0653">Protein transport</keyword>
<dbReference type="PANTHER" id="PTHR22624">
    <property type="entry name" value="CYSTEINE PROTEASE ATG4"/>
    <property type="match status" value="1"/>
</dbReference>
<accession>A0ABQ0DYX0</accession>
<evidence type="ECO:0000313" key="13">
    <source>
        <dbReference type="EMBL" id="GAB1227958.1"/>
    </source>
</evidence>
<evidence type="ECO:0000256" key="1">
    <source>
        <dbReference type="ARBA" id="ARBA00004496"/>
    </source>
</evidence>
<evidence type="ECO:0000313" key="14">
    <source>
        <dbReference type="Proteomes" id="UP001628156"/>
    </source>
</evidence>
<evidence type="ECO:0000256" key="6">
    <source>
        <dbReference type="ARBA" id="ARBA00022801"/>
    </source>
</evidence>
<comment type="function">
    <text evidence="11">Cysteine protease that plays a key role in autophagy by mediating both proteolytic activation and delipidation of ATG8 family proteins.</text>
</comment>
<comment type="caution">
    <text evidence="13">The sequence shown here is derived from an EMBL/GenBank/DDBJ whole genome shotgun (WGS) entry which is preliminary data.</text>
</comment>
<evidence type="ECO:0000256" key="7">
    <source>
        <dbReference type="ARBA" id="ARBA00022807"/>
    </source>
</evidence>
<evidence type="ECO:0000256" key="2">
    <source>
        <dbReference type="ARBA" id="ARBA00010958"/>
    </source>
</evidence>
<name>A0ABQ0DYX0_9EUKA</name>
<comment type="catalytic activity">
    <reaction evidence="10">
        <text>[protein]-C-terminal L-amino acid-glycyl-phosphatidylethanolamide + H2O = [protein]-C-terminal L-amino acid-glycine + a 1,2-diacyl-sn-glycero-3-phosphoethanolamine</text>
        <dbReference type="Rhea" id="RHEA:67548"/>
        <dbReference type="Rhea" id="RHEA-COMP:17323"/>
        <dbReference type="Rhea" id="RHEA-COMP:17324"/>
        <dbReference type="ChEBI" id="CHEBI:15377"/>
        <dbReference type="ChEBI" id="CHEBI:64612"/>
        <dbReference type="ChEBI" id="CHEBI:172940"/>
        <dbReference type="ChEBI" id="CHEBI:172941"/>
    </reaction>
    <physiologicalReaction direction="left-to-right" evidence="10">
        <dbReference type="Rhea" id="RHEA:67549"/>
    </physiologicalReaction>
</comment>
<keyword evidence="3" id="KW-0813">Transport</keyword>
<organism evidence="13 14">
    <name type="scientific">Entamoeba nuttalli</name>
    <dbReference type="NCBI Taxonomy" id="412467"/>
    <lineage>
        <taxon>Eukaryota</taxon>
        <taxon>Amoebozoa</taxon>
        <taxon>Evosea</taxon>
        <taxon>Archamoebae</taxon>
        <taxon>Mastigamoebida</taxon>
        <taxon>Entamoebidae</taxon>
        <taxon>Entamoeba</taxon>
    </lineage>
</organism>
<evidence type="ECO:0000256" key="3">
    <source>
        <dbReference type="ARBA" id="ARBA00022448"/>
    </source>
</evidence>
<dbReference type="InterPro" id="IPR046792">
    <property type="entry name" value="Peptidase_C54_cat"/>
</dbReference>
<evidence type="ECO:0000256" key="11">
    <source>
        <dbReference type="RuleBase" id="RU363115"/>
    </source>
</evidence>
<keyword evidence="9 11" id="KW-0072">Autophagy</keyword>
<dbReference type="SUPFAM" id="SSF54001">
    <property type="entry name" value="Cysteine proteinases"/>
    <property type="match status" value="1"/>
</dbReference>
<reference evidence="13 14" key="1">
    <citation type="journal article" date="2019" name="PLoS Negl. Trop. Dis.">
        <title>Whole genome sequencing of Entamoeba nuttalli reveals mammalian host-related molecular signatures and a novel octapeptide-repeat surface protein.</title>
        <authorList>
            <person name="Tanaka M."/>
            <person name="Makiuchi T."/>
            <person name="Komiyama T."/>
            <person name="Shiina T."/>
            <person name="Osaki K."/>
            <person name="Tachibana H."/>
        </authorList>
    </citation>
    <scope>NUCLEOTIDE SEQUENCE [LARGE SCALE GENOMIC DNA]</scope>
    <source>
        <strain evidence="13 14">P19-061405</strain>
    </source>
</reference>
<evidence type="ECO:0000256" key="10">
    <source>
        <dbReference type="ARBA" id="ARBA00029362"/>
    </source>
</evidence>